<sequence length="192" mass="23059">MLSLTAKKSNPDRILVYNDTKIKIRITFDKVIKSIKLQGDNYFNDSEKIVIMYRMFVVDYRQYEHNPVDIYNIVTLIHKELGGNEEEESEEIFNFFEDADRIITSFMMSYKIDLEEQIGLMSWDRFMTLFNNLPEETPMMQAIMYRTCKVPTGKEHAEERKRILKLKKHYELSSQRKKREQADLERMMKAFI</sequence>
<reference evidence="1 2" key="1">
    <citation type="submission" date="2020-03" db="EMBL/GenBank/DDBJ databases">
        <title>Soil Listeria distribution.</title>
        <authorList>
            <person name="Liao J."/>
            <person name="Wiedmann M."/>
        </authorList>
    </citation>
    <scope>NUCLEOTIDE SEQUENCE [LARGE SCALE GENOMIC DNA]</scope>
    <source>
        <strain evidence="1 2">FSL L7-1614</strain>
    </source>
</reference>
<name>A0A841Z2V6_9LIST</name>
<accession>A0A841Z2V6</accession>
<gene>
    <name evidence="1" type="ORF">HB850_15050</name>
</gene>
<organism evidence="1 2">
    <name type="scientific">Listeria newyorkensis</name>
    <dbReference type="NCBI Taxonomy" id="1497681"/>
    <lineage>
        <taxon>Bacteria</taxon>
        <taxon>Bacillati</taxon>
        <taxon>Bacillota</taxon>
        <taxon>Bacilli</taxon>
        <taxon>Bacillales</taxon>
        <taxon>Listeriaceae</taxon>
        <taxon>Listeria</taxon>
    </lineage>
</organism>
<dbReference type="Proteomes" id="UP000569903">
    <property type="component" value="Unassembled WGS sequence"/>
</dbReference>
<evidence type="ECO:0000313" key="2">
    <source>
        <dbReference type="Proteomes" id="UP000569903"/>
    </source>
</evidence>
<comment type="caution">
    <text evidence="1">The sequence shown here is derived from an EMBL/GenBank/DDBJ whole genome shotgun (WGS) entry which is preliminary data.</text>
</comment>
<proteinExistence type="predicted"/>
<evidence type="ECO:0000313" key="1">
    <source>
        <dbReference type="EMBL" id="MBC1459076.1"/>
    </source>
</evidence>
<dbReference type="AlphaFoldDB" id="A0A841Z2V6"/>
<dbReference type="RefSeq" id="WP_185390219.1">
    <property type="nucleotide sequence ID" value="NZ_JAARQN010000019.1"/>
</dbReference>
<protein>
    <recommendedName>
        <fullName evidence="3">Bacteriophage Gp15 protein</fullName>
    </recommendedName>
</protein>
<dbReference type="Pfam" id="PF06854">
    <property type="entry name" value="Phage_Gp15"/>
    <property type="match status" value="1"/>
</dbReference>
<evidence type="ECO:0008006" key="3">
    <source>
        <dbReference type="Google" id="ProtNLM"/>
    </source>
</evidence>
<dbReference type="EMBL" id="JAARQN010000019">
    <property type="protein sequence ID" value="MBC1459076.1"/>
    <property type="molecule type" value="Genomic_DNA"/>
</dbReference>
<dbReference type="InterPro" id="IPR009660">
    <property type="entry name" value="Phage_A500_Gp15"/>
</dbReference>